<organism evidence="1 3">
    <name type="scientific">Aminobacter aminovorans</name>
    <name type="common">Chelatobacter heintzii</name>
    <dbReference type="NCBI Taxonomy" id="83263"/>
    <lineage>
        <taxon>Bacteria</taxon>
        <taxon>Pseudomonadati</taxon>
        <taxon>Pseudomonadota</taxon>
        <taxon>Alphaproteobacteria</taxon>
        <taxon>Hyphomicrobiales</taxon>
        <taxon>Phyllobacteriaceae</taxon>
        <taxon>Aminobacter</taxon>
    </lineage>
</organism>
<dbReference type="Proteomes" id="UP000577697">
    <property type="component" value="Unassembled WGS sequence"/>
</dbReference>
<dbReference type="EMBL" id="JACICB010000008">
    <property type="protein sequence ID" value="MBB3706266.1"/>
    <property type="molecule type" value="Genomic_DNA"/>
</dbReference>
<reference evidence="2 4" key="2">
    <citation type="submission" date="2020-08" db="EMBL/GenBank/DDBJ databases">
        <title>Genomic Encyclopedia of Type Strains, Phase IV (KMG-IV): sequencing the most valuable type-strain genomes for metagenomic binning, comparative biology and taxonomic classification.</title>
        <authorList>
            <person name="Goeker M."/>
        </authorList>
    </citation>
    <scope>NUCLEOTIDE SEQUENCE [LARGE SCALE GENOMIC DNA]</scope>
    <source>
        <strain evidence="2 4">DSM 10368</strain>
    </source>
</reference>
<name>A0AAC9FE73_AMIAI</name>
<protein>
    <submittedName>
        <fullName evidence="1">Uncharacterized protein</fullName>
    </submittedName>
</protein>
<dbReference type="EMBL" id="CP015005">
    <property type="protein sequence ID" value="AMS43187.1"/>
    <property type="molecule type" value="Genomic_DNA"/>
</dbReference>
<dbReference type="Proteomes" id="UP000075755">
    <property type="component" value="Chromosome"/>
</dbReference>
<evidence type="ECO:0000313" key="4">
    <source>
        <dbReference type="Proteomes" id="UP000577697"/>
    </source>
</evidence>
<proteinExistence type="predicted"/>
<dbReference type="KEGG" id="aak:AA2016_4271"/>
<gene>
    <name evidence="1" type="ORF">AA2016_4271</name>
    <name evidence="2" type="ORF">FHS67_002586</name>
</gene>
<keyword evidence="4" id="KW-1185">Reference proteome</keyword>
<dbReference type="AlphaFoldDB" id="A0AAC9FE73"/>
<evidence type="ECO:0000313" key="1">
    <source>
        <dbReference type="EMBL" id="AMS43187.1"/>
    </source>
</evidence>
<evidence type="ECO:0000313" key="3">
    <source>
        <dbReference type="Proteomes" id="UP000075755"/>
    </source>
</evidence>
<sequence>MPRVSAPVYSLNGGEIGEEALSRLDLERMQFASALSSNILPRVVGSMTLRPGLEHIADIDLGDVRLLEYRKLTLAYVGGSGTLANGAAHWLIFERTGDAGEVTLTGTQTLSNKTLTSPIINGTLNAQGAIVAINTSASVGAAPTLELYRDAVITGNTGIIRFPGKNAAGTKVNYGDIVASIMNNGVGVESSVLDFRTYWAGAYAVKFTIGSGFWMNGAAGGDPGTGKINATELQQNGVPVATAIATSQGVAKAWVNFNGTGTVAINDSFNVSSITDNGVGNYTVNFATALANANYAAVGMASGNLRDVNYSGGTKTTTALGIVVGESNVGGVDTAYVGIIVMGD</sequence>
<accession>A0AAC9FE73</accession>
<dbReference type="RefSeq" id="WP_067963526.1">
    <property type="nucleotide sequence ID" value="NZ_CP015005.1"/>
</dbReference>
<evidence type="ECO:0000313" key="2">
    <source>
        <dbReference type="EMBL" id="MBB3706266.1"/>
    </source>
</evidence>
<reference evidence="1 3" key="1">
    <citation type="submission" date="2016-03" db="EMBL/GenBank/DDBJ databases">
        <title>Complete genome of Aminobacter aminovorans KCTC 2477.</title>
        <authorList>
            <person name="Kim K.M."/>
        </authorList>
    </citation>
    <scope>NUCLEOTIDE SEQUENCE [LARGE SCALE GENOMIC DNA]</scope>
    <source>
        <strain evidence="1 3">KCTC 2477</strain>
    </source>
</reference>